<dbReference type="Pfam" id="PF00664">
    <property type="entry name" value="ABC_membrane"/>
    <property type="match status" value="2"/>
</dbReference>
<keyword evidence="5" id="KW-0547">Nucleotide-binding</keyword>
<evidence type="ECO:0000256" key="3">
    <source>
        <dbReference type="ARBA" id="ARBA00022692"/>
    </source>
</evidence>
<dbReference type="Gene3D" id="3.40.50.300">
    <property type="entry name" value="P-loop containing nucleotide triphosphate hydrolases"/>
    <property type="match status" value="1"/>
</dbReference>
<feature type="transmembrane region" description="Helical" evidence="9">
    <location>
        <begin position="864"/>
        <end position="884"/>
    </location>
</feature>
<evidence type="ECO:0000256" key="7">
    <source>
        <dbReference type="ARBA" id="ARBA00022989"/>
    </source>
</evidence>
<keyword evidence="8 9" id="KW-0472">Membrane</keyword>
<dbReference type="InterPro" id="IPR036640">
    <property type="entry name" value="ABC1_TM_sf"/>
</dbReference>
<evidence type="ECO:0000256" key="8">
    <source>
        <dbReference type="ARBA" id="ARBA00023136"/>
    </source>
</evidence>
<dbReference type="AlphaFoldDB" id="A0A6A4ZRY1"/>
<dbReference type="SUPFAM" id="SSF52540">
    <property type="entry name" value="P-loop containing nucleoside triphosphate hydrolases"/>
    <property type="match status" value="1"/>
</dbReference>
<dbReference type="GO" id="GO:0005774">
    <property type="term" value="C:vacuolar membrane"/>
    <property type="evidence" value="ECO:0007669"/>
    <property type="project" value="UniProtKB-SubCell"/>
</dbReference>
<dbReference type="SMART" id="SM00382">
    <property type="entry name" value="AAA"/>
    <property type="match status" value="1"/>
</dbReference>
<keyword evidence="4" id="KW-0677">Repeat</keyword>
<feature type="transmembrane region" description="Helical" evidence="9">
    <location>
        <begin position="209"/>
        <end position="227"/>
    </location>
</feature>
<dbReference type="PROSITE" id="PS50893">
    <property type="entry name" value="ABC_TRANSPORTER_2"/>
    <property type="match status" value="1"/>
</dbReference>
<evidence type="ECO:0000256" key="1">
    <source>
        <dbReference type="ARBA" id="ARBA00004128"/>
    </source>
</evidence>
<dbReference type="PANTHER" id="PTHR24223:SF443">
    <property type="entry name" value="MULTIDRUG-RESISTANCE LIKE PROTEIN 1, ISOFORM I"/>
    <property type="match status" value="1"/>
</dbReference>
<comment type="subcellular location">
    <subcellularLocation>
        <location evidence="1">Vacuole membrane</location>
        <topology evidence="1">Multi-pass membrane protein</topology>
    </subcellularLocation>
</comment>
<dbReference type="InterPro" id="IPR044726">
    <property type="entry name" value="ABCC_6TM_D2"/>
</dbReference>
<name>A0A6A4ZRY1_9STRA</name>
<feature type="transmembrane region" description="Helical" evidence="9">
    <location>
        <begin position="764"/>
        <end position="792"/>
    </location>
</feature>
<keyword evidence="3 9" id="KW-0812">Transmembrane</keyword>
<dbReference type="PANTHER" id="PTHR24223">
    <property type="entry name" value="ATP-BINDING CASSETTE SUB-FAMILY C"/>
    <property type="match status" value="1"/>
</dbReference>
<proteinExistence type="predicted"/>
<feature type="transmembrane region" description="Helical" evidence="9">
    <location>
        <begin position="233"/>
        <end position="256"/>
    </location>
</feature>
<dbReference type="InterPro" id="IPR003593">
    <property type="entry name" value="AAA+_ATPase"/>
</dbReference>
<dbReference type="InterPro" id="IPR003439">
    <property type="entry name" value="ABC_transporter-like_ATP-bd"/>
</dbReference>
<dbReference type="Pfam" id="PF00005">
    <property type="entry name" value="ABC_tran"/>
    <property type="match status" value="1"/>
</dbReference>
<sequence length="1021" mass="111791">MKATTKYQSIQKAPVESHHPLDDASFLSKAFFTWASPLLTLGNTRQLHPEDLWPLQLENQCHVVGRAFEPAFHASGSIFWASAMSFRWTWAGITLMQVGAVLCGLYAPVVLRCIVSSMESNAFDLTQSLLLIASLVAVRFISSLLTTHSNLHTKLIVVKVTSALQHLLFQKTLRLDAAARRTTSTGQVANMFVSDIHTMVRFSYMANKLWILPLQITLTLVLLYDVIGWATFVGAGVIIVTLWANQIVSNGIGHWFRMLMQARDARMKAVHEVFASIQIIKLNAWEDHFATKVTAVRAVELNAVWHIFAYMTASVALLYMGPTLITLASFAAHTMLQHEILLPSKLFTALNLFTLLKQPFTSVGNVISATKQATISARRLVAYLDLSEKNGARVWTPTTIDPVQLKSYADGQVAIAMQHAAIGWDKPLFEDVNLTIKQGEFVVVHGAVGQGKSSLCAALLGEIDTLHGSIFVGGRVAYYSQQAWIQNLTIRENILFGKPYDRVKYNRVLEACALTTDLTLFAAGDRTEIGQKGVTLSGGQKARVGLARACYSDADIFILDAPLSAVDAIVQNEIFTKCFLGLLRHKTIVLVTHSPEIIESKLIDRAIEVKHGQVVETRVHNQDRDEPLVEPLAAHAGYDSNPSDAMRGASMPDYQHLVSPTASTPLPVDYKGPFTPAGDCTASFQDLAPSGQLVPDEVRTDGKVAASVYFSYLAAAGGWSALASLVLALAIWQVLSVSSDLWLNVWSATAADESSTAFIDQSGYYLGIYAALSMGGALTTALRSLVVFSSALNASKTLFAKMTQALLHAPLRFFDQNPVGRILGRYTADIWALDTDIPIVVDTLSSTTFLVACSLATAVYMTKYLGLLILPLLYIYVALGQFYVQPAREMERVGKTTKSPLLNLISESIEGALVIRAFGASQMRRFQRMHFGNVDAANAAMYAKEIATQWLVLRIQLTSVAVLAVLSVALLVMRARLSPGLVGLSLNYAFSSLSFLETLVPMYANFETLMVAPERIAEYCK</sequence>
<accession>A0A6A4ZRY1</accession>
<evidence type="ECO:0000256" key="9">
    <source>
        <dbReference type="SAM" id="Phobius"/>
    </source>
</evidence>
<dbReference type="EMBL" id="VJMH01000544">
    <property type="protein sequence ID" value="KAF0715611.1"/>
    <property type="molecule type" value="Genomic_DNA"/>
</dbReference>
<dbReference type="CDD" id="cd03250">
    <property type="entry name" value="ABCC_MRP_domain1"/>
    <property type="match status" value="1"/>
</dbReference>
<feature type="non-terminal residue" evidence="12">
    <location>
        <position position="1021"/>
    </location>
</feature>
<evidence type="ECO:0000256" key="4">
    <source>
        <dbReference type="ARBA" id="ARBA00022737"/>
    </source>
</evidence>
<dbReference type="SUPFAM" id="SSF90123">
    <property type="entry name" value="ABC transporter transmembrane region"/>
    <property type="match status" value="2"/>
</dbReference>
<dbReference type="InterPro" id="IPR011527">
    <property type="entry name" value="ABC1_TM_dom"/>
</dbReference>
<evidence type="ECO:0000256" key="5">
    <source>
        <dbReference type="ARBA" id="ARBA00022741"/>
    </source>
</evidence>
<keyword evidence="2" id="KW-0813">Transport</keyword>
<comment type="caution">
    <text evidence="12">The sequence shown here is derived from an EMBL/GenBank/DDBJ whole genome shotgun (WGS) entry which is preliminary data.</text>
</comment>
<evidence type="ECO:0000259" key="11">
    <source>
        <dbReference type="PROSITE" id="PS50929"/>
    </source>
</evidence>
<feature type="domain" description="ABC transmembrane type-1" evidence="11">
    <location>
        <begin position="91"/>
        <end position="372"/>
    </location>
</feature>
<protein>
    <recommendedName>
        <fullName evidence="13">ABC transmembrane type-1 domain-containing protein</fullName>
    </recommendedName>
</protein>
<dbReference type="FunFam" id="3.40.50.300:FF:000997">
    <property type="entry name" value="Multidrug resistance-associated protein 1"/>
    <property type="match status" value="1"/>
</dbReference>
<gene>
    <name evidence="12" type="ORF">As57867_003285</name>
</gene>
<organism evidence="12">
    <name type="scientific">Aphanomyces stellatus</name>
    <dbReference type="NCBI Taxonomy" id="120398"/>
    <lineage>
        <taxon>Eukaryota</taxon>
        <taxon>Sar</taxon>
        <taxon>Stramenopiles</taxon>
        <taxon>Oomycota</taxon>
        <taxon>Saprolegniomycetes</taxon>
        <taxon>Saprolegniales</taxon>
        <taxon>Verrucalvaceae</taxon>
        <taxon>Aphanomyces</taxon>
    </lineage>
</organism>
<dbReference type="OrthoDB" id="6500128at2759"/>
<feature type="transmembrane region" description="Helical" evidence="9">
    <location>
        <begin position="904"/>
        <end position="921"/>
    </location>
</feature>
<evidence type="ECO:0008006" key="13">
    <source>
        <dbReference type="Google" id="ProtNLM"/>
    </source>
</evidence>
<evidence type="ECO:0000259" key="10">
    <source>
        <dbReference type="PROSITE" id="PS50893"/>
    </source>
</evidence>
<dbReference type="GO" id="GO:0140359">
    <property type="term" value="F:ABC-type transporter activity"/>
    <property type="evidence" value="ECO:0007669"/>
    <property type="project" value="InterPro"/>
</dbReference>
<dbReference type="Gene3D" id="1.20.1560.10">
    <property type="entry name" value="ABC transporter type 1, transmembrane domain"/>
    <property type="match status" value="2"/>
</dbReference>
<keyword evidence="7 9" id="KW-1133">Transmembrane helix</keyword>
<dbReference type="InterPro" id="IPR044746">
    <property type="entry name" value="ABCC_6TM_D1"/>
</dbReference>
<dbReference type="InterPro" id="IPR050173">
    <property type="entry name" value="ABC_transporter_C-like"/>
</dbReference>
<dbReference type="PROSITE" id="PS50929">
    <property type="entry name" value="ABC_TM1F"/>
    <property type="match status" value="2"/>
</dbReference>
<feature type="transmembrane region" description="Helical" evidence="9">
    <location>
        <begin position="951"/>
        <end position="973"/>
    </location>
</feature>
<dbReference type="CDD" id="cd18580">
    <property type="entry name" value="ABC_6TM_ABCC_D2"/>
    <property type="match status" value="1"/>
</dbReference>
<dbReference type="CDD" id="cd18579">
    <property type="entry name" value="ABC_6TM_ABCC_D1"/>
    <property type="match status" value="1"/>
</dbReference>
<feature type="domain" description="ABC transporter" evidence="10">
    <location>
        <begin position="403"/>
        <end position="636"/>
    </location>
</feature>
<evidence type="ECO:0000256" key="2">
    <source>
        <dbReference type="ARBA" id="ARBA00022448"/>
    </source>
</evidence>
<feature type="transmembrane region" description="Helical" evidence="9">
    <location>
        <begin position="709"/>
        <end position="735"/>
    </location>
</feature>
<evidence type="ECO:0000256" key="6">
    <source>
        <dbReference type="ARBA" id="ARBA00022840"/>
    </source>
</evidence>
<dbReference type="FunFam" id="1.20.1560.10:FF:000013">
    <property type="entry name" value="ABC transporter C family member 2"/>
    <property type="match status" value="1"/>
</dbReference>
<feature type="domain" description="ABC transmembrane type-1" evidence="11">
    <location>
        <begin position="725"/>
        <end position="1008"/>
    </location>
</feature>
<reference evidence="12" key="1">
    <citation type="submission" date="2019-06" db="EMBL/GenBank/DDBJ databases">
        <title>Genomics analysis of Aphanomyces spp. identifies a new class of oomycete effector associated with host adaptation.</title>
        <authorList>
            <person name="Gaulin E."/>
        </authorList>
    </citation>
    <scope>NUCLEOTIDE SEQUENCE</scope>
    <source>
        <strain evidence="12">CBS 578.67</strain>
    </source>
</reference>
<evidence type="ECO:0000313" key="12">
    <source>
        <dbReference type="EMBL" id="KAF0715611.1"/>
    </source>
</evidence>
<dbReference type="GO" id="GO:0005524">
    <property type="term" value="F:ATP binding"/>
    <property type="evidence" value="ECO:0007669"/>
    <property type="project" value="UniProtKB-KW"/>
</dbReference>
<dbReference type="InterPro" id="IPR027417">
    <property type="entry name" value="P-loop_NTPase"/>
</dbReference>
<feature type="transmembrane region" description="Helical" evidence="9">
    <location>
        <begin position="129"/>
        <end position="146"/>
    </location>
</feature>
<dbReference type="GO" id="GO:0016887">
    <property type="term" value="F:ATP hydrolysis activity"/>
    <property type="evidence" value="ECO:0007669"/>
    <property type="project" value="InterPro"/>
</dbReference>
<keyword evidence="6" id="KW-0067">ATP-binding</keyword>
<feature type="transmembrane region" description="Helical" evidence="9">
    <location>
        <begin position="88"/>
        <end position="109"/>
    </location>
</feature>